<evidence type="ECO:0000313" key="12">
    <source>
        <dbReference type="Proteomes" id="UP000249203"/>
    </source>
</evidence>
<comment type="caution">
    <text evidence="10">The sequence shown here is derived from an EMBL/GenBank/DDBJ whole genome shotgun (WGS) entry which is preliminary data.</text>
</comment>
<dbReference type="Proteomes" id="UP000249203">
    <property type="component" value="Unassembled WGS sequence"/>
</dbReference>
<feature type="domain" description="Dihydroneopterin aldolase/epimerase" evidence="9">
    <location>
        <begin position="5"/>
        <end position="115"/>
    </location>
</feature>
<comment type="similarity">
    <text evidence="4 8">Belongs to the DHNA family.</text>
</comment>
<dbReference type="Proteomes" id="UP000287865">
    <property type="component" value="Unassembled WGS sequence"/>
</dbReference>
<dbReference type="EMBL" id="PIPK01000012">
    <property type="protein sequence ID" value="RUO21064.1"/>
    <property type="molecule type" value="Genomic_DNA"/>
</dbReference>
<accession>A0A327WRK8</accession>
<evidence type="ECO:0000256" key="4">
    <source>
        <dbReference type="ARBA" id="ARBA00005708"/>
    </source>
</evidence>
<protein>
    <recommendedName>
        <fullName evidence="8">7,8-dihydroneopterin aldolase</fullName>
        <ecNumber evidence="8">4.1.2.25</ecNumber>
    </recommendedName>
</protein>
<dbReference type="GO" id="GO:0004150">
    <property type="term" value="F:dihydroneopterin aldolase activity"/>
    <property type="evidence" value="ECO:0007669"/>
    <property type="project" value="UniProtKB-UniRule"/>
</dbReference>
<evidence type="ECO:0000256" key="3">
    <source>
        <dbReference type="ARBA" id="ARBA00005013"/>
    </source>
</evidence>
<dbReference type="GO" id="GO:0046654">
    <property type="term" value="P:tetrahydrofolate biosynthetic process"/>
    <property type="evidence" value="ECO:0007669"/>
    <property type="project" value="UniProtKB-UniRule"/>
</dbReference>
<dbReference type="FunFam" id="3.30.1130.10:FF:000002">
    <property type="entry name" value="7,8-dihydroneopterin aldolase"/>
    <property type="match status" value="1"/>
</dbReference>
<dbReference type="CDD" id="cd00534">
    <property type="entry name" value="DHNA_DHNTPE"/>
    <property type="match status" value="1"/>
</dbReference>
<reference evidence="11 13" key="1">
    <citation type="journal article" date="2018" name="Front. Microbiol.">
        <title>Genome-Based Analysis Reveals the Taxonomy and Diversity of the Family Idiomarinaceae.</title>
        <authorList>
            <person name="Liu Y."/>
            <person name="Lai Q."/>
            <person name="Shao Z."/>
        </authorList>
    </citation>
    <scope>NUCLEOTIDE SEQUENCE [LARGE SCALE GENOMIC DNA]</scope>
    <source>
        <strain evidence="11 13">CF12-14</strain>
    </source>
</reference>
<dbReference type="GO" id="GO:0046656">
    <property type="term" value="P:folic acid biosynthetic process"/>
    <property type="evidence" value="ECO:0007669"/>
    <property type="project" value="UniProtKB-UniRule"/>
</dbReference>
<evidence type="ECO:0000256" key="8">
    <source>
        <dbReference type="RuleBase" id="RU362079"/>
    </source>
</evidence>
<reference evidence="10 12" key="2">
    <citation type="submission" date="2018-06" db="EMBL/GenBank/DDBJ databases">
        <title>Genomic Encyclopedia of Type Strains, Phase III (KMG-III): the genomes of soil and plant-associated and newly described type strains.</title>
        <authorList>
            <person name="Whitman W."/>
        </authorList>
    </citation>
    <scope>NUCLEOTIDE SEQUENCE [LARGE SCALE GENOMIC DNA]</scope>
    <source>
        <strain evidence="10 12">CGMCC 1.15366</strain>
    </source>
</reference>
<evidence type="ECO:0000256" key="5">
    <source>
        <dbReference type="ARBA" id="ARBA00022909"/>
    </source>
</evidence>
<evidence type="ECO:0000256" key="2">
    <source>
        <dbReference type="ARBA" id="ARBA00001353"/>
    </source>
</evidence>
<dbReference type="GO" id="GO:0016853">
    <property type="term" value="F:isomerase activity"/>
    <property type="evidence" value="ECO:0007669"/>
    <property type="project" value="UniProtKB-KW"/>
</dbReference>
<dbReference type="SUPFAM" id="SSF55620">
    <property type="entry name" value="Tetrahydrobiopterin biosynthesis enzymes-like"/>
    <property type="match status" value="1"/>
</dbReference>
<comment type="catalytic activity">
    <reaction evidence="1">
        <text>7,8-dihydroneopterin = 7,8-dihydromonapterin</text>
        <dbReference type="Rhea" id="RHEA:45328"/>
        <dbReference type="ChEBI" id="CHEBI:17001"/>
        <dbReference type="ChEBI" id="CHEBI:71175"/>
        <dbReference type="EC" id="5.1.99.8"/>
    </reaction>
</comment>
<organism evidence="10 12">
    <name type="scientific">Aliidiomarina maris</name>
    <dbReference type="NCBI Taxonomy" id="531312"/>
    <lineage>
        <taxon>Bacteria</taxon>
        <taxon>Pseudomonadati</taxon>
        <taxon>Pseudomonadota</taxon>
        <taxon>Gammaproteobacteria</taxon>
        <taxon>Alteromonadales</taxon>
        <taxon>Idiomarinaceae</taxon>
        <taxon>Aliidiomarina</taxon>
    </lineage>
</organism>
<dbReference type="RefSeq" id="WP_111569957.1">
    <property type="nucleotide sequence ID" value="NZ_PIPK01000012.1"/>
</dbReference>
<evidence type="ECO:0000313" key="11">
    <source>
        <dbReference type="EMBL" id="RUO21064.1"/>
    </source>
</evidence>
<dbReference type="UniPathway" id="UPA00077">
    <property type="reaction ID" value="UER00154"/>
</dbReference>
<dbReference type="OrthoDB" id="9810587at2"/>
<dbReference type="InterPro" id="IPR006157">
    <property type="entry name" value="FolB_dom"/>
</dbReference>
<dbReference type="NCBIfam" id="TIGR00525">
    <property type="entry name" value="folB"/>
    <property type="match status" value="1"/>
</dbReference>
<keyword evidence="13" id="KW-1185">Reference proteome</keyword>
<evidence type="ECO:0000256" key="7">
    <source>
        <dbReference type="ARBA" id="ARBA00023239"/>
    </source>
</evidence>
<evidence type="ECO:0000256" key="1">
    <source>
        <dbReference type="ARBA" id="ARBA00000693"/>
    </source>
</evidence>
<dbReference type="AlphaFoldDB" id="A0A327WRK8"/>
<dbReference type="GO" id="GO:0005737">
    <property type="term" value="C:cytoplasm"/>
    <property type="evidence" value="ECO:0007669"/>
    <property type="project" value="TreeGrafter"/>
</dbReference>
<keyword evidence="5 8" id="KW-0289">Folate biosynthesis</keyword>
<name>A0A327WRK8_9GAMM</name>
<dbReference type="NCBIfam" id="TIGR00526">
    <property type="entry name" value="folB_dom"/>
    <property type="match status" value="1"/>
</dbReference>
<comment type="pathway">
    <text evidence="3 8">Cofactor biosynthesis; tetrahydrofolate biosynthesis; 2-amino-4-hydroxy-6-hydroxymethyl-7,8-dihydropteridine diphosphate from 7,8-dihydroneopterin triphosphate: step 3/4.</text>
</comment>
<dbReference type="InterPro" id="IPR006156">
    <property type="entry name" value="Dihydroneopterin_aldolase"/>
</dbReference>
<evidence type="ECO:0000256" key="6">
    <source>
        <dbReference type="ARBA" id="ARBA00023235"/>
    </source>
</evidence>
<dbReference type="InterPro" id="IPR043133">
    <property type="entry name" value="GTP-CH-I_C/QueF"/>
</dbReference>
<comment type="function">
    <text evidence="8">Catalyzes the conversion of 7,8-dihydroneopterin to 6-hydroxymethyl-7,8-dihydropterin.</text>
</comment>
<evidence type="ECO:0000313" key="10">
    <source>
        <dbReference type="EMBL" id="RAJ95238.1"/>
    </source>
</evidence>
<comment type="catalytic activity">
    <reaction evidence="2 8">
        <text>7,8-dihydroneopterin = 6-hydroxymethyl-7,8-dihydropterin + glycolaldehyde</text>
        <dbReference type="Rhea" id="RHEA:10540"/>
        <dbReference type="ChEBI" id="CHEBI:17001"/>
        <dbReference type="ChEBI" id="CHEBI:17071"/>
        <dbReference type="ChEBI" id="CHEBI:44841"/>
        <dbReference type="EC" id="4.1.2.25"/>
    </reaction>
</comment>
<dbReference type="EMBL" id="QLMD01000011">
    <property type="protein sequence ID" value="RAJ95238.1"/>
    <property type="molecule type" value="Genomic_DNA"/>
</dbReference>
<proteinExistence type="inferred from homology"/>
<sequence>MSDIVIIQGLKVDAVIGIYDWEKNTRQPLLFDLEMAWDNRLPAQTDDIRFALDYEAVSNEIVALVKRKPYELIERVAEEVAAMVMQTFKVTWLKLRVDKPTALPHAQSVAVQIERGSRG</sequence>
<evidence type="ECO:0000313" key="13">
    <source>
        <dbReference type="Proteomes" id="UP000287865"/>
    </source>
</evidence>
<evidence type="ECO:0000259" key="9">
    <source>
        <dbReference type="SMART" id="SM00905"/>
    </source>
</evidence>
<dbReference type="EC" id="4.1.2.25" evidence="8"/>
<dbReference type="Gene3D" id="3.30.1130.10">
    <property type="match status" value="1"/>
</dbReference>
<dbReference type="SMART" id="SM00905">
    <property type="entry name" value="FolB"/>
    <property type="match status" value="1"/>
</dbReference>
<dbReference type="PANTHER" id="PTHR42844:SF1">
    <property type="entry name" value="DIHYDRONEOPTERIN ALDOLASE 1-RELATED"/>
    <property type="match status" value="1"/>
</dbReference>
<dbReference type="PANTHER" id="PTHR42844">
    <property type="entry name" value="DIHYDRONEOPTERIN ALDOLASE 1-RELATED"/>
    <property type="match status" value="1"/>
</dbReference>
<keyword evidence="6" id="KW-0413">Isomerase</keyword>
<gene>
    <name evidence="11" type="primary">folB</name>
    <name evidence="10" type="ORF">B0I24_11123</name>
    <name evidence="11" type="ORF">CWE07_11890</name>
</gene>
<keyword evidence="7 8" id="KW-0456">Lyase</keyword>
<dbReference type="Pfam" id="PF02152">
    <property type="entry name" value="FolB"/>
    <property type="match status" value="1"/>
</dbReference>